<dbReference type="SUPFAM" id="SSF55729">
    <property type="entry name" value="Acyl-CoA N-acyltransferases (Nat)"/>
    <property type="match status" value="1"/>
</dbReference>
<sequence length="172" mass="18341">MHDCIIREAGPADIETLAIVGAATFLETFAGVLDGGALIEHCRTRHSAAAYRAYLDGGARAWLAELDGAPVGYALLARPELEAARAGDVELKRIYLLSRFHGSGVARDLFDAVLGAARGHERLLLGVKADNARAIAFYGGRGFARIGTRRFDVGGKLYDDVVMARELEGAGQ</sequence>
<dbReference type="InterPro" id="IPR000182">
    <property type="entry name" value="GNAT_dom"/>
</dbReference>
<comment type="caution">
    <text evidence="4">The sequence shown here is derived from an EMBL/GenBank/DDBJ whole genome shotgun (WGS) entry which is preliminary data.</text>
</comment>
<accession>A0ABW9V003</accession>
<dbReference type="PANTHER" id="PTHR43877">
    <property type="entry name" value="AMINOALKYLPHOSPHONATE N-ACETYLTRANSFERASE-RELATED-RELATED"/>
    <property type="match status" value="1"/>
</dbReference>
<dbReference type="RefSeq" id="WP_160734140.1">
    <property type="nucleotide sequence ID" value="NZ_CP139719.1"/>
</dbReference>
<protein>
    <submittedName>
        <fullName evidence="4">GNAT family N-acetyltransferase</fullName>
    </submittedName>
</protein>
<dbReference type="PROSITE" id="PS51186">
    <property type="entry name" value="GNAT"/>
    <property type="match status" value="1"/>
</dbReference>
<dbReference type="InterPro" id="IPR050832">
    <property type="entry name" value="Bact_Acetyltransf"/>
</dbReference>
<dbReference type="CDD" id="cd04301">
    <property type="entry name" value="NAT_SF"/>
    <property type="match status" value="1"/>
</dbReference>
<evidence type="ECO:0000259" key="3">
    <source>
        <dbReference type="PROSITE" id="PS51186"/>
    </source>
</evidence>
<evidence type="ECO:0000313" key="4">
    <source>
        <dbReference type="EMBL" id="MXO69531.1"/>
    </source>
</evidence>
<feature type="domain" description="N-acetyltransferase" evidence="3">
    <location>
        <begin position="4"/>
        <end position="168"/>
    </location>
</feature>
<dbReference type="EMBL" id="WTYO01000005">
    <property type="protein sequence ID" value="MXO69531.1"/>
    <property type="molecule type" value="Genomic_DNA"/>
</dbReference>
<proteinExistence type="predicted"/>
<keyword evidence="1" id="KW-0808">Transferase</keyword>
<dbReference type="InterPro" id="IPR016181">
    <property type="entry name" value="Acyl_CoA_acyltransferase"/>
</dbReference>
<evidence type="ECO:0000256" key="2">
    <source>
        <dbReference type="ARBA" id="ARBA00023315"/>
    </source>
</evidence>
<reference evidence="4 5" key="1">
    <citation type="submission" date="2019-12" db="EMBL/GenBank/DDBJ databases">
        <title>Genomic-based taxomic classification of the family Erythrobacteraceae.</title>
        <authorList>
            <person name="Xu L."/>
        </authorList>
    </citation>
    <scope>NUCLEOTIDE SEQUENCE [LARGE SCALE GENOMIC DNA]</scope>
    <source>
        <strain evidence="4 5">H32</strain>
    </source>
</reference>
<dbReference type="Proteomes" id="UP000444401">
    <property type="component" value="Unassembled WGS sequence"/>
</dbReference>
<keyword evidence="2" id="KW-0012">Acyltransferase</keyword>
<dbReference type="PANTHER" id="PTHR43877:SF1">
    <property type="entry name" value="ACETYLTRANSFERASE"/>
    <property type="match status" value="1"/>
</dbReference>
<organism evidence="4 5">
    <name type="scientific">Pelagerythrobacter marinus</name>
    <dbReference type="NCBI Taxonomy" id="538382"/>
    <lineage>
        <taxon>Bacteria</taxon>
        <taxon>Pseudomonadati</taxon>
        <taxon>Pseudomonadota</taxon>
        <taxon>Alphaproteobacteria</taxon>
        <taxon>Sphingomonadales</taxon>
        <taxon>Erythrobacteraceae</taxon>
        <taxon>Pelagerythrobacter</taxon>
    </lineage>
</organism>
<keyword evidence="5" id="KW-1185">Reference proteome</keyword>
<dbReference type="Pfam" id="PF00583">
    <property type="entry name" value="Acetyltransf_1"/>
    <property type="match status" value="1"/>
</dbReference>
<dbReference type="Gene3D" id="3.40.630.30">
    <property type="match status" value="1"/>
</dbReference>
<evidence type="ECO:0000313" key="5">
    <source>
        <dbReference type="Proteomes" id="UP000444401"/>
    </source>
</evidence>
<gene>
    <name evidence="4" type="ORF">GRI72_11945</name>
</gene>
<name>A0ABW9V003_9SPHN</name>
<evidence type="ECO:0000256" key="1">
    <source>
        <dbReference type="ARBA" id="ARBA00022679"/>
    </source>
</evidence>